<proteinExistence type="predicted"/>
<evidence type="ECO:0000313" key="3">
    <source>
        <dbReference type="Proteomes" id="UP000283269"/>
    </source>
</evidence>
<evidence type="ECO:0000256" key="1">
    <source>
        <dbReference type="SAM" id="MobiDB-lite"/>
    </source>
</evidence>
<dbReference type="InParanoid" id="A0A409XTY6"/>
<protein>
    <submittedName>
        <fullName evidence="2">Uncharacterized protein</fullName>
    </submittedName>
</protein>
<keyword evidence="3" id="KW-1185">Reference proteome</keyword>
<evidence type="ECO:0000313" key="2">
    <source>
        <dbReference type="EMBL" id="PPQ94144.1"/>
    </source>
</evidence>
<feature type="region of interest" description="Disordered" evidence="1">
    <location>
        <begin position="126"/>
        <end position="187"/>
    </location>
</feature>
<feature type="compositionally biased region" description="Polar residues" evidence="1">
    <location>
        <begin position="132"/>
        <end position="147"/>
    </location>
</feature>
<comment type="caution">
    <text evidence="2">The sequence shown here is derived from an EMBL/GenBank/DDBJ whole genome shotgun (WGS) entry which is preliminary data.</text>
</comment>
<name>A0A409XTY6_PSICY</name>
<dbReference type="Proteomes" id="UP000283269">
    <property type="component" value="Unassembled WGS sequence"/>
</dbReference>
<accession>A0A409XTY6</accession>
<organism evidence="2 3">
    <name type="scientific">Psilocybe cyanescens</name>
    <dbReference type="NCBI Taxonomy" id="93625"/>
    <lineage>
        <taxon>Eukaryota</taxon>
        <taxon>Fungi</taxon>
        <taxon>Dikarya</taxon>
        <taxon>Basidiomycota</taxon>
        <taxon>Agaricomycotina</taxon>
        <taxon>Agaricomycetes</taxon>
        <taxon>Agaricomycetidae</taxon>
        <taxon>Agaricales</taxon>
        <taxon>Agaricineae</taxon>
        <taxon>Strophariaceae</taxon>
        <taxon>Psilocybe</taxon>
    </lineage>
</organism>
<dbReference type="AlphaFoldDB" id="A0A409XTY6"/>
<reference evidence="2 3" key="1">
    <citation type="journal article" date="2018" name="Evol. Lett.">
        <title>Horizontal gene cluster transfer increased hallucinogenic mushroom diversity.</title>
        <authorList>
            <person name="Reynolds H.T."/>
            <person name="Vijayakumar V."/>
            <person name="Gluck-Thaler E."/>
            <person name="Korotkin H.B."/>
            <person name="Matheny P.B."/>
            <person name="Slot J.C."/>
        </authorList>
    </citation>
    <scope>NUCLEOTIDE SEQUENCE [LARGE SCALE GENOMIC DNA]</scope>
    <source>
        <strain evidence="2 3">2631</strain>
    </source>
</reference>
<dbReference type="EMBL" id="NHYD01000451">
    <property type="protein sequence ID" value="PPQ94144.1"/>
    <property type="molecule type" value="Genomic_DNA"/>
</dbReference>
<gene>
    <name evidence="2" type="ORF">CVT25_007982</name>
</gene>
<sequence length="187" mass="19924">MAATICMNSNALDIALMPSFVISVPNLAWGSDDKKNCADVFDDIHYAWNNSSSRADTILSPPVLSSASTPFTSILGLNTDRNAEDERTSLLLDFADDDEQEGDGDEDDLRMHAWCSMLVQSPGGVAGRFTESPASSAPSSLRITASSGVPGVVGAKSLFTTSARNGKRPQTQTEQGQGIGTRHRSRD</sequence>